<evidence type="ECO:0000313" key="2">
    <source>
        <dbReference type="Proteomes" id="UP000678499"/>
    </source>
</evidence>
<gene>
    <name evidence="1" type="ORF">NMOB1V02_LOCUS2036</name>
</gene>
<evidence type="ECO:0000313" key="1">
    <source>
        <dbReference type="EMBL" id="CAD7274184.1"/>
    </source>
</evidence>
<accession>A0A7R9BI48</accession>
<keyword evidence="2" id="KW-1185">Reference proteome</keyword>
<dbReference type="OrthoDB" id="5987010at2759"/>
<name>A0A7R9BI48_9CRUS</name>
<dbReference type="AlphaFoldDB" id="A0A7R9BI48"/>
<dbReference type="EMBL" id="OA882256">
    <property type="protein sequence ID" value="CAD7274184.1"/>
    <property type="molecule type" value="Genomic_DNA"/>
</dbReference>
<sequence>MQPRLWSHCGEPRKFAERDPECPRARPAFVQRSVFLHDLDTDQETDRLLGQHRSDDGGFFRDEKVREFGGCRMPEQTLAES</sequence>
<protein>
    <submittedName>
        <fullName evidence="1">Uncharacterized protein</fullName>
    </submittedName>
</protein>
<dbReference type="Proteomes" id="UP000678499">
    <property type="component" value="Unassembled WGS sequence"/>
</dbReference>
<reference evidence="1" key="1">
    <citation type="submission" date="2020-11" db="EMBL/GenBank/DDBJ databases">
        <authorList>
            <person name="Tran Van P."/>
        </authorList>
    </citation>
    <scope>NUCLEOTIDE SEQUENCE</scope>
</reference>
<dbReference type="EMBL" id="CAJPEX010000219">
    <property type="protein sequence ID" value="CAG0914336.1"/>
    <property type="molecule type" value="Genomic_DNA"/>
</dbReference>
<organism evidence="1">
    <name type="scientific">Notodromas monacha</name>
    <dbReference type="NCBI Taxonomy" id="399045"/>
    <lineage>
        <taxon>Eukaryota</taxon>
        <taxon>Metazoa</taxon>
        <taxon>Ecdysozoa</taxon>
        <taxon>Arthropoda</taxon>
        <taxon>Crustacea</taxon>
        <taxon>Oligostraca</taxon>
        <taxon>Ostracoda</taxon>
        <taxon>Podocopa</taxon>
        <taxon>Podocopida</taxon>
        <taxon>Cypridocopina</taxon>
        <taxon>Cypridoidea</taxon>
        <taxon>Cyprididae</taxon>
        <taxon>Notodromas</taxon>
    </lineage>
</organism>
<proteinExistence type="predicted"/>